<evidence type="ECO:0000313" key="11">
    <source>
        <dbReference type="Proteomes" id="UP000037043"/>
    </source>
</evidence>
<dbReference type="RefSeq" id="WP_052220753.1">
    <property type="nucleotide sequence ID" value="NZ_LHUR01000015.1"/>
</dbReference>
<comment type="caution">
    <text evidence="10">The sequence shown here is derived from an EMBL/GenBank/DDBJ whole genome shotgun (WGS) entry which is preliminary data.</text>
</comment>
<keyword evidence="8" id="KW-0812">Transmembrane</keyword>
<dbReference type="InterPro" id="IPR051315">
    <property type="entry name" value="Bact_Chemotaxis_CheA"/>
</dbReference>
<dbReference type="AlphaFoldDB" id="A0A0L6ZC36"/>
<feature type="transmembrane region" description="Helical" evidence="8">
    <location>
        <begin position="275"/>
        <end position="294"/>
    </location>
</feature>
<feature type="domain" description="Histidine kinase" evidence="9">
    <location>
        <begin position="792"/>
        <end position="928"/>
    </location>
</feature>
<feature type="transmembrane region" description="Helical" evidence="8">
    <location>
        <begin position="237"/>
        <end position="255"/>
    </location>
</feature>
<dbReference type="PROSITE" id="PS50109">
    <property type="entry name" value="HIS_KIN"/>
    <property type="match status" value="1"/>
</dbReference>
<evidence type="ECO:0000256" key="2">
    <source>
        <dbReference type="ARBA" id="ARBA00012438"/>
    </source>
</evidence>
<dbReference type="SMART" id="SM00387">
    <property type="entry name" value="HATPase_c"/>
    <property type="match status" value="1"/>
</dbReference>
<dbReference type="GO" id="GO:0004673">
    <property type="term" value="F:protein histidine kinase activity"/>
    <property type="evidence" value="ECO:0007669"/>
    <property type="project" value="UniProtKB-EC"/>
</dbReference>
<keyword evidence="8" id="KW-0472">Membrane</keyword>
<evidence type="ECO:0000256" key="6">
    <source>
        <dbReference type="ARBA" id="ARBA00022777"/>
    </source>
</evidence>
<evidence type="ECO:0000256" key="4">
    <source>
        <dbReference type="ARBA" id="ARBA00022553"/>
    </source>
</evidence>
<evidence type="ECO:0000256" key="7">
    <source>
        <dbReference type="ARBA" id="ARBA00023012"/>
    </source>
</evidence>
<keyword evidence="5 10" id="KW-0808">Transferase</keyword>
<evidence type="ECO:0000256" key="5">
    <source>
        <dbReference type="ARBA" id="ARBA00022679"/>
    </source>
</evidence>
<evidence type="ECO:0000313" key="10">
    <source>
        <dbReference type="EMBL" id="KOA20353.1"/>
    </source>
</evidence>
<dbReference type="STRING" id="36844.SAMN04488501_1157"/>
<keyword evidence="4" id="KW-0597">Phosphoprotein</keyword>
<dbReference type="GO" id="GO:0000160">
    <property type="term" value="P:phosphorelay signal transduction system"/>
    <property type="evidence" value="ECO:0007669"/>
    <property type="project" value="UniProtKB-KW"/>
</dbReference>
<dbReference type="EC" id="2.7.13.3" evidence="2"/>
<gene>
    <name evidence="10" type="primary">cheA_2</name>
    <name evidence="10" type="ORF">CLHOM_11720</name>
</gene>
<dbReference type="Pfam" id="PF07695">
    <property type="entry name" value="7TMR-DISM_7TM"/>
    <property type="match status" value="1"/>
</dbReference>
<comment type="catalytic activity">
    <reaction evidence="1">
        <text>ATP + protein L-histidine = ADP + protein N-phospho-L-histidine.</text>
        <dbReference type="EC" id="2.7.13.3"/>
    </reaction>
</comment>
<dbReference type="PATRIC" id="fig|1121318.3.peg.1181"/>
<dbReference type="Pfam" id="PF02518">
    <property type="entry name" value="HATPase_c"/>
    <property type="match status" value="1"/>
</dbReference>
<dbReference type="PANTHER" id="PTHR43395:SF1">
    <property type="entry name" value="CHEMOTAXIS PROTEIN CHEA"/>
    <property type="match status" value="1"/>
</dbReference>
<keyword evidence="11" id="KW-1185">Reference proteome</keyword>
<dbReference type="InterPro" id="IPR005467">
    <property type="entry name" value="His_kinase_dom"/>
</dbReference>
<reference evidence="11" key="1">
    <citation type="submission" date="2015-08" db="EMBL/GenBank/DDBJ databases">
        <title>Genome sequence of the strict anaerobe Clostridium homopropionicum LuHBu1 (DSM 5847T).</title>
        <authorList>
            <person name="Poehlein A."/>
            <person name="Beck M."/>
            <person name="Schiel-Bengelsdorf B."/>
            <person name="Bengelsdorf F.R."/>
            <person name="Daniel R."/>
            <person name="Duerre P."/>
        </authorList>
    </citation>
    <scope>NUCLEOTIDE SEQUENCE [LARGE SCALE GENOMIC DNA]</scope>
    <source>
        <strain evidence="11">DSM 5847</strain>
    </source>
</reference>
<protein>
    <recommendedName>
        <fullName evidence="2">histidine kinase</fullName>
        <ecNumber evidence="2">2.7.13.3</ecNumber>
    </recommendedName>
</protein>
<dbReference type="InterPro" id="IPR011623">
    <property type="entry name" value="7TMR_DISM_rcpt_extracell_dom1"/>
</dbReference>
<dbReference type="InterPro" id="IPR036890">
    <property type="entry name" value="HATPase_C_sf"/>
</dbReference>
<keyword evidence="6" id="KW-0418">Kinase</keyword>
<dbReference type="PANTHER" id="PTHR43395">
    <property type="entry name" value="SENSOR HISTIDINE KINASE CHEA"/>
    <property type="match status" value="1"/>
</dbReference>
<sequence length="928" mass="107369">MNKKTFIIAISLLLVILTLWLKLSFTNKTSTITAKNGYLDLSQYDLLENNIIKLDGEWELYYNKLYTPEDFQSNSINSIQYFKIPSNLKGTIINGTKLSHYGFMTLRLKVKLNSNDVNRFLGIKTQDMLTASKIWVNGDLTDYHGVVGKNEEEYRPIFKPTVSIFQPKSQYIDIVIQAANFREPASMIKSIYLGTKNEVLVEENVQLGIDLFLFGSILIMSLYHLALFSIRRKDKSTLYFGLFSLVIAVRSLFMGERIVVQVFPNMPFEVLSKTAAISYYLALPLFLMFFKELFNEISDKVIYISKYVAIIMTLLCLVTTNKIYDKLAIPSQIYSLLICLYILYKLIKFLMEKRENSFEMFLGALIVMIAFLCDILDYDGYLSIRFAMPVGVFLFIFIQSYILAKYFTRALTLSESLANENAKMYSEIKEMNVELEDKVKERTMKLSNSRKALKNLLDNAGQGFLTFGKDYRVGAVFSIQCVDIFNGDIQDRRIQDLLFKNNPEDKVIFESITEEIFNTDDSYKIKILMELLPEEIEINNRNLFVEYKIITDAEAYDDKIIMIILTDISEKRQLENKIEREKEVLEMVVNSIIYYEDLRELINSYNRFCNSYLDNILNSNLNAETISYEILTKTHTFRGNFAQINMLKTANKLCIIEDNLSDLMRIHDELSKDDIRSVVNKDKIENAIKEDLETITAILGKDYFNDEKVIVLKTKLTEIEQAMKENFGEEAEEIVSMIKRLTYIPLKRLLFPYGKYIERIGANLQKQIYPFEIHGEDINVDPNKYHDLIRAMVHIFRNMVDHGIESAQDRIERGKDEYGKISCSLKKEGKHIKIEIHDDGCGIDLEVLKKKIVEKGLLSLTELEKLSDKEILDYIFVKGFTTRDKCTELSGKGLGLYHLKKQVKKYGGIIEVQTKADKGTTFIIIIEG</sequence>
<feature type="transmembrane region" description="Helical" evidence="8">
    <location>
        <begin position="327"/>
        <end position="346"/>
    </location>
</feature>
<evidence type="ECO:0000259" key="9">
    <source>
        <dbReference type="PROSITE" id="PS50109"/>
    </source>
</evidence>
<evidence type="ECO:0000256" key="1">
    <source>
        <dbReference type="ARBA" id="ARBA00000085"/>
    </source>
</evidence>
<feature type="transmembrane region" description="Helical" evidence="8">
    <location>
        <begin position="301"/>
        <end position="321"/>
    </location>
</feature>
<feature type="transmembrane region" description="Helical" evidence="8">
    <location>
        <begin position="384"/>
        <end position="404"/>
    </location>
</feature>
<evidence type="ECO:0000256" key="3">
    <source>
        <dbReference type="ARBA" id="ARBA00022500"/>
    </source>
</evidence>
<dbReference type="InterPro" id="IPR003594">
    <property type="entry name" value="HATPase_dom"/>
</dbReference>
<dbReference type="PRINTS" id="PR00344">
    <property type="entry name" value="BCTRLSENSOR"/>
</dbReference>
<dbReference type="EMBL" id="LHUR01000015">
    <property type="protein sequence ID" value="KOA20353.1"/>
    <property type="molecule type" value="Genomic_DNA"/>
</dbReference>
<dbReference type="GO" id="GO:0006935">
    <property type="term" value="P:chemotaxis"/>
    <property type="evidence" value="ECO:0007669"/>
    <property type="project" value="UniProtKB-KW"/>
</dbReference>
<accession>A0A0L6ZC36</accession>
<keyword evidence="8" id="KW-1133">Transmembrane helix</keyword>
<organism evidence="10 11">
    <name type="scientific">Clostridium homopropionicum DSM 5847</name>
    <dbReference type="NCBI Taxonomy" id="1121318"/>
    <lineage>
        <taxon>Bacteria</taxon>
        <taxon>Bacillati</taxon>
        <taxon>Bacillota</taxon>
        <taxon>Clostridia</taxon>
        <taxon>Eubacteriales</taxon>
        <taxon>Clostridiaceae</taxon>
        <taxon>Clostridium</taxon>
    </lineage>
</organism>
<evidence type="ECO:0000256" key="8">
    <source>
        <dbReference type="SAM" id="Phobius"/>
    </source>
</evidence>
<keyword evidence="7" id="KW-0902">Two-component regulatory system</keyword>
<dbReference type="InterPro" id="IPR004358">
    <property type="entry name" value="Sig_transdc_His_kin-like_C"/>
</dbReference>
<dbReference type="FunFam" id="3.30.565.10:FF:000016">
    <property type="entry name" value="Chemotaxis protein CheA, putative"/>
    <property type="match status" value="1"/>
</dbReference>
<dbReference type="Gene3D" id="3.30.565.10">
    <property type="entry name" value="Histidine kinase-like ATPase, C-terminal domain"/>
    <property type="match status" value="1"/>
</dbReference>
<dbReference type="SUPFAM" id="SSF55874">
    <property type="entry name" value="ATPase domain of HSP90 chaperone/DNA topoisomerase II/histidine kinase"/>
    <property type="match status" value="1"/>
</dbReference>
<proteinExistence type="predicted"/>
<name>A0A0L6ZC36_9CLOT</name>
<dbReference type="Proteomes" id="UP000037043">
    <property type="component" value="Unassembled WGS sequence"/>
</dbReference>
<keyword evidence="3" id="KW-0145">Chemotaxis</keyword>